<dbReference type="GO" id="GO:0004519">
    <property type="term" value="F:endonuclease activity"/>
    <property type="evidence" value="ECO:0007669"/>
    <property type="project" value="UniProtKB-KW"/>
</dbReference>
<evidence type="ECO:0000256" key="3">
    <source>
        <dbReference type="ARBA" id="ARBA00022722"/>
    </source>
</evidence>
<dbReference type="Pfam" id="PF07927">
    <property type="entry name" value="HicA_toxin"/>
    <property type="match status" value="1"/>
</dbReference>
<accession>A0AAU8JF20</accession>
<evidence type="ECO:0000256" key="2">
    <source>
        <dbReference type="ARBA" id="ARBA00022649"/>
    </source>
</evidence>
<dbReference type="GO" id="GO:0003729">
    <property type="term" value="F:mRNA binding"/>
    <property type="evidence" value="ECO:0007669"/>
    <property type="project" value="InterPro"/>
</dbReference>
<keyword evidence="3" id="KW-0540">Nuclease</keyword>
<reference evidence="8" key="1">
    <citation type="submission" date="2024-07" db="EMBL/GenBank/DDBJ databases">
        <authorList>
            <person name="Kim Y.J."/>
            <person name="Jeong J.Y."/>
        </authorList>
    </citation>
    <scope>NUCLEOTIDE SEQUENCE</scope>
    <source>
        <strain evidence="8">GIHE-MW2</strain>
    </source>
</reference>
<name>A0AAU8JF20_9CYAN</name>
<evidence type="ECO:0000256" key="5">
    <source>
        <dbReference type="ARBA" id="ARBA00022801"/>
    </source>
</evidence>
<dbReference type="RefSeq" id="WP_054468889.1">
    <property type="nucleotide sequence ID" value="NZ_CP159837.1"/>
</dbReference>
<keyword evidence="7" id="KW-0346">Stress response</keyword>
<protein>
    <submittedName>
        <fullName evidence="8">Type II toxin-antitoxin system HicA family toxin</fullName>
    </submittedName>
</protein>
<sequence>MSSNLPVLSGREVVRVFEAVGWQVARQSGSHIIMVKEGEQATLSIPDHREVAKGTLRSLIRAAGLTVEEFVSAME</sequence>
<dbReference type="InterPro" id="IPR012933">
    <property type="entry name" value="HicA_mRNA_interferase"/>
</dbReference>
<proteinExistence type="inferred from homology"/>
<dbReference type="InterPro" id="IPR038570">
    <property type="entry name" value="HicA_sf"/>
</dbReference>
<evidence type="ECO:0000256" key="7">
    <source>
        <dbReference type="ARBA" id="ARBA00023016"/>
    </source>
</evidence>
<evidence type="ECO:0000313" key="8">
    <source>
        <dbReference type="EMBL" id="XCM37824.1"/>
    </source>
</evidence>
<dbReference type="AlphaFoldDB" id="A0AAU8JF20"/>
<dbReference type="SUPFAM" id="SSF54786">
    <property type="entry name" value="YcfA/nrd intein domain"/>
    <property type="match status" value="1"/>
</dbReference>
<keyword evidence="6" id="KW-0694">RNA-binding</keyword>
<evidence type="ECO:0000256" key="4">
    <source>
        <dbReference type="ARBA" id="ARBA00022759"/>
    </source>
</evidence>
<keyword evidence="4" id="KW-0255">Endonuclease</keyword>
<keyword evidence="5" id="KW-0378">Hydrolase</keyword>
<comment type="similarity">
    <text evidence="1">Belongs to the HicA mRNA interferase family.</text>
</comment>
<dbReference type="GO" id="GO:0016787">
    <property type="term" value="F:hydrolase activity"/>
    <property type="evidence" value="ECO:0007669"/>
    <property type="project" value="UniProtKB-KW"/>
</dbReference>
<evidence type="ECO:0000256" key="1">
    <source>
        <dbReference type="ARBA" id="ARBA00006620"/>
    </source>
</evidence>
<keyword evidence="2" id="KW-1277">Toxin-antitoxin system</keyword>
<dbReference type="EMBL" id="CP159837">
    <property type="protein sequence ID" value="XCM37824.1"/>
    <property type="molecule type" value="Genomic_DNA"/>
</dbReference>
<dbReference type="Gene3D" id="3.30.920.30">
    <property type="entry name" value="Hypothetical protein"/>
    <property type="match status" value="1"/>
</dbReference>
<evidence type="ECO:0000256" key="6">
    <source>
        <dbReference type="ARBA" id="ARBA00022884"/>
    </source>
</evidence>
<organism evidence="8">
    <name type="scientific">Planktothricoides raciborskii GIHE-MW2</name>
    <dbReference type="NCBI Taxonomy" id="2792601"/>
    <lineage>
        <taxon>Bacteria</taxon>
        <taxon>Bacillati</taxon>
        <taxon>Cyanobacteriota</taxon>
        <taxon>Cyanophyceae</taxon>
        <taxon>Oscillatoriophycideae</taxon>
        <taxon>Oscillatoriales</taxon>
        <taxon>Oscillatoriaceae</taxon>
        <taxon>Planktothricoides</taxon>
    </lineage>
</organism>
<gene>
    <name evidence="8" type="ORF">ABWT76_000626</name>
</gene>